<sequence length="196" mass="23261">MNYTQIGGIVLISIIMQQAFTSCTKQDSVNNALALYHDSQFCKSKTFLSAYIWPNGMRMVAHRTEKYYFTFERILGFKRLIKNDNCNEDEVWHLVDELNRLDLLSIETTPKYALFYSKLEDSTYAELKNNNRSYFDLLVEDFPVSKTEGKHYMLVFVYAKGIEDIPDNIKRIRKINKIKNNWYYFRTYRGSDINVF</sequence>
<gene>
    <name evidence="1" type="ORF">IC235_12710</name>
</gene>
<organism evidence="1 2">
    <name type="scientific">Hymenobacter montanus</name>
    <dbReference type="NCBI Taxonomy" id="2771359"/>
    <lineage>
        <taxon>Bacteria</taxon>
        <taxon>Pseudomonadati</taxon>
        <taxon>Bacteroidota</taxon>
        <taxon>Cytophagia</taxon>
        <taxon>Cytophagales</taxon>
        <taxon>Hymenobacteraceae</taxon>
        <taxon>Hymenobacter</taxon>
    </lineage>
</organism>
<dbReference type="Proteomes" id="UP000612233">
    <property type="component" value="Unassembled WGS sequence"/>
</dbReference>
<dbReference type="EMBL" id="JACXAD010000013">
    <property type="protein sequence ID" value="MBD2768748.1"/>
    <property type="molecule type" value="Genomic_DNA"/>
</dbReference>
<evidence type="ECO:0000313" key="2">
    <source>
        <dbReference type="Proteomes" id="UP000612233"/>
    </source>
</evidence>
<keyword evidence="2" id="KW-1185">Reference proteome</keyword>
<comment type="caution">
    <text evidence="1">The sequence shown here is derived from an EMBL/GenBank/DDBJ whole genome shotgun (WGS) entry which is preliminary data.</text>
</comment>
<reference evidence="1" key="1">
    <citation type="submission" date="2020-09" db="EMBL/GenBank/DDBJ databases">
        <authorList>
            <person name="Kim M.K."/>
        </authorList>
    </citation>
    <scope>NUCLEOTIDE SEQUENCE</scope>
    <source>
        <strain evidence="1">BT664</strain>
    </source>
</reference>
<accession>A0A927BEZ7</accession>
<protein>
    <submittedName>
        <fullName evidence="1">Uncharacterized protein</fullName>
    </submittedName>
</protein>
<proteinExistence type="predicted"/>
<name>A0A927BEZ7_9BACT</name>
<evidence type="ECO:0000313" key="1">
    <source>
        <dbReference type="EMBL" id="MBD2768748.1"/>
    </source>
</evidence>
<dbReference type="AlphaFoldDB" id="A0A927BEZ7"/>